<feature type="transmembrane region" description="Helical" evidence="1">
    <location>
        <begin position="302"/>
        <end position="320"/>
    </location>
</feature>
<reference evidence="2 3" key="1">
    <citation type="journal article" date="2013" name="Antonie Van Leeuwenhoek">
        <title>Dongia rigui sp. nov., isolated from freshwater of a large wetland in Korea.</title>
        <authorList>
            <person name="Baik K.S."/>
            <person name="Hwang Y.M."/>
            <person name="Choi J.S."/>
            <person name="Kwon J."/>
            <person name="Seong C.N."/>
        </authorList>
    </citation>
    <scope>NUCLEOTIDE SEQUENCE [LARGE SCALE GENOMIC DNA]</scope>
    <source>
        <strain evidence="2 3">04SU4-P</strain>
    </source>
</reference>
<proteinExistence type="predicted"/>
<feature type="transmembrane region" description="Helical" evidence="1">
    <location>
        <begin position="264"/>
        <end position="282"/>
    </location>
</feature>
<dbReference type="InterPro" id="IPR014550">
    <property type="entry name" value="UCP028704_OpgC"/>
</dbReference>
<evidence type="ECO:0000313" key="3">
    <source>
        <dbReference type="Proteomes" id="UP001271769"/>
    </source>
</evidence>
<accession>A0ABU5E4P0</accession>
<keyword evidence="1" id="KW-1133">Transmembrane helix</keyword>
<dbReference type="Pfam" id="PF10129">
    <property type="entry name" value="OpgC_C"/>
    <property type="match status" value="1"/>
</dbReference>
<gene>
    <name evidence="2" type="primary">opgC</name>
    <name evidence="2" type="ORF">SMD31_19535</name>
</gene>
<feature type="transmembrane region" description="Helical" evidence="1">
    <location>
        <begin position="226"/>
        <end position="244"/>
    </location>
</feature>
<sequence>MGRDDRLDLIRGYAMAVIALTHLNVIFDNLGMQQRQLPVPGDFSFTSAAELFFLLSGYMVGMVYVGRGNVVAKTLSRAGEIYRINLAAFAVALAIAWLGGSELAAATDADYTLAAPLRGIVEFLLMRQHPYLLGVLQVYVLFMLLTPLAAALLQRSTYLLALLSLALYIAVQLSPHWNFYGGGPHDTPRAWNFNPFAWQLPYCIGMIAGTARWHVSLLNWIGARSWRAWGLLGIAIGFTVLHRLDVRDLIDIPFTDKASLGVTRLVNTAILLGALAALLVICRGYLGWWPFRLLSMLGRQTLYCYAASIVITYAVGWAWLSSGRAYSVYFLSAAALMIVLLAVAYGRERLTKRPPQRAIAGT</sequence>
<feature type="transmembrane region" description="Helical" evidence="1">
    <location>
        <begin position="158"/>
        <end position="176"/>
    </location>
</feature>
<dbReference type="Proteomes" id="UP001271769">
    <property type="component" value="Unassembled WGS sequence"/>
</dbReference>
<dbReference type="EMBL" id="JAXCLX010000004">
    <property type="protein sequence ID" value="MDY0874144.1"/>
    <property type="molecule type" value="Genomic_DNA"/>
</dbReference>
<keyword evidence="1" id="KW-0472">Membrane</keyword>
<feature type="transmembrane region" description="Helical" evidence="1">
    <location>
        <begin position="131"/>
        <end position="153"/>
    </location>
</feature>
<evidence type="ECO:0000256" key="1">
    <source>
        <dbReference type="SAM" id="Phobius"/>
    </source>
</evidence>
<feature type="transmembrane region" description="Helical" evidence="1">
    <location>
        <begin position="51"/>
        <end position="70"/>
    </location>
</feature>
<organism evidence="2 3">
    <name type="scientific">Dongia rigui</name>
    <dbReference type="NCBI Taxonomy" id="940149"/>
    <lineage>
        <taxon>Bacteria</taxon>
        <taxon>Pseudomonadati</taxon>
        <taxon>Pseudomonadota</taxon>
        <taxon>Alphaproteobacteria</taxon>
        <taxon>Rhodospirillales</taxon>
        <taxon>Dongiaceae</taxon>
        <taxon>Dongia</taxon>
    </lineage>
</organism>
<feature type="transmembrane region" description="Helical" evidence="1">
    <location>
        <begin position="326"/>
        <end position="346"/>
    </location>
</feature>
<dbReference type="PANTHER" id="PTHR38592:SF3">
    <property type="entry name" value="BLL4819 PROTEIN"/>
    <property type="match status" value="1"/>
</dbReference>
<feature type="transmembrane region" description="Helical" evidence="1">
    <location>
        <begin position="12"/>
        <end position="31"/>
    </location>
</feature>
<evidence type="ECO:0000313" key="2">
    <source>
        <dbReference type="EMBL" id="MDY0874144.1"/>
    </source>
</evidence>
<keyword evidence="3" id="KW-1185">Reference proteome</keyword>
<feature type="transmembrane region" description="Helical" evidence="1">
    <location>
        <begin position="82"/>
        <end position="100"/>
    </location>
</feature>
<feature type="transmembrane region" description="Helical" evidence="1">
    <location>
        <begin position="196"/>
        <end position="214"/>
    </location>
</feature>
<dbReference type="PANTHER" id="PTHR38592">
    <property type="entry name" value="BLL4819 PROTEIN"/>
    <property type="match status" value="1"/>
</dbReference>
<dbReference type="RefSeq" id="WP_320502618.1">
    <property type="nucleotide sequence ID" value="NZ_JAXCLX010000004.1"/>
</dbReference>
<comment type="caution">
    <text evidence="2">The sequence shown here is derived from an EMBL/GenBank/DDBJ whole genome shotgun (WGS) entry which is preliminary data.</text>
</comment>
<name>A0ABU5E4P0_9PROT</name>
<protein>
    <submittedName>
        <fullName evidence="2">OpgC domain-containing protein</fullName>
    </submittedName>
</protein>
<keyword evidence="1" id="KW-0812">Transmembrane</keyword>